<sequence>MIPTNQPIEKPKNNPYIISNSTNIWTLFPIYIIYAFISSFLVFLTSTGWSALILPFISIAFYIIIGVIMVAIVLIKKFVSKTKITIVKIPKKFILLVVAFQALVYLSMPGDCGDFICDFSNIFVYRIFDYFGIAHTIFISIFISIVQSLSGIFLATYIIGLSASLFHIIFNGKVIKIAKYIIIFIMLLGVPILIGLTKNIIETKSLEYKFSKLDPSICALIDTFDARYKCYENIIKETKDIEICDQIPDFNSSNVNYPEQMRDICYTYYPDNAKQPTPPEYCEKITLQQDYNRCLVRTAPAYKDQTICDKVKDDNYNSRDKCYLGVAEKTMQSDICSKIQSPDFSVLCYKRVVPINKNENNNQIDGWSTFRNNTYKYTIQYPDERKLLSNDFGVDAVQAQWVALGSFNIKKYEREYNLRQYPEVSFELDEYANLVWEYNKNDTNSNIDDKIVGELIKTTIDKKIAYQFTLTGSYVSYNGGYIINGEYLYTLISFDGAIYEIWFPTSNPENLQMLSTFSFIE</sequence>
<evidence type="ECO:0000313" key="3">
    <source>
        <dbReference type="Proteomes" id="UP000229056"/>
    </source>
</evidence>
<evidence type="ECO:0000313" key="2">
    <source>
        <dbReference type="EMBL" id="PIS06492.1"/>
    </source>
</evidence>
<keyword evidence="1" id="KW-0812">Transmembrane</keyword>
<protein>
    <submittedName>
        <fullName evidence="2">Uncharacterized protein</fullName>
    </submittedName>
</protein>
<feature type="transmembrane region" description="Helical" evidence="1">
    <location>
        <begin position="177"/>
        <end position="196"/>
    </location>
</feature>
<feature type="transmembrane region" description="Helical" evidence="1">
    <location>
        <begin position="152"/>
        <end position="171"/>
    </location>
</feature>
<name>A0A2H0W546_9BACT</name>
<keyword evidence="1" id="KW-1133">Transmembrane helix</keyword>
<keyword evidence="1" id="KW-0472">Membrane</keyword>
<feature type="transmembrane region" description="Helical" evidence="1">
    <location>
        <begin position="49"/>
        <end position="73"/>
    </location>
</feature>
<dbReference type="Proteomes" id="UP000229056">
    <property type="component" value="Unassembled WGS sequence"/>
</dbReference>
<dbReference type="AlphaFoldDB" id="A0A2H0W546"/>
<accession>A0A2H0W546</accession>
<evidence type="ECO:0000256" key="1">
    <source>
        <dbReference type="SAM" id="Phobius"/>
    </source>
</evidence>
<organism evidence="2 3">
    <name type="scientific">Candidatus Buchananbacteria bacterium CG10_big_fil_rev_8_21_14_0_10_33_19</name>
    <dbReference type="NCBI Taxonomy" id="1974525"/>
    <lineage>
        <taxon>Bacteria</taxon>
        <taxon>Candidatus Buchananiibacteriota</taxon>
    </lineage>
</organism>
<reference evidence="3" key="1">
    <citation type="submission" date="2017-09" db="EMBL/GenBank/DDBJ databases">
        <title>Depth-based differentiation of microbial function through sediment-hosted aquifers and enrichment of novel symbionts in the deep terrestrial subsurface.</title>
        <authorList>
            <person name="Probst A.J."/>
            <person name="Ladd B."/>
            <person name="Jarett J.K."/>
            <person name="Geller-Mcgrath D.E."/>
            <person name="Sieber C.M.K."/>
            <person name="Emerson J.B."/>
            <person name="Anantharaman K."/>
            <person name="Thomas B.C."/>
            <person name="Malmstrom R."/>
            <person name="Stieglmeier M."/>
            <person name="Klingl A."/>
            <person name="Woyke T."/>
            <person name="Ryan C.M."/>
            <person name="Banfield J.F."/>
        </authorList>
    </citation>
    <scope>NUCLEOTIDE SEQUENCE [LARGE SCALE GENOMIC DNA]</scope>
</reference>
<feature type="transmembrane region" description="Helical" evidence="1">
    <location>
        <begin position="122"/>
        <end position="145"/>
    </location>
</feature>
<feature type="transmembrane region" description="Helical" evidence="1">
    <location>
        <begin position="24"/>
        <end position="43"/>
    </location>
</feature>
<gene>
    <name evidence="2" type="ORF">COT80_00965</name>
</gene>
<comment type="caution">
    <text evidence="2">The sequence shown here is derived from an EMBL/GenBank/DDBJ whole genome shotgun (WGS) entry which is preliminary data.</text>
</comment>
<dbReference type="EMBL" id="PEZY01000004">
    <property type="protein sequence ID" value="PIS06492.1"/>
    <property type="molecule type" value="Genomic_DNA"/>
</dbReference>
<proteinExistence type="predicted"/>